<dbReference type="EMBL" id="HE796683">
    <property type="protein sequence ID" value="CCH00613.1"/>
    <property type="molecule type" value="Genomic_DNA"/>
</dbReference>
<dbReference type="InterPro" id="IPR003594">
    <property type="entry name" value="HATPase_dom"/>
</dbReference>
<dbReference type="RefSeq" id="WP_015331712.1">
    <property type="nucleotide sequence ID" value="NC_020054.1"/>
</dbReference>
<dbReference type="InterPro" id="IPR005467">
    <property type="entry name" value="His_kinase_dom"/>
</dbReference>
<keyword evidence="5" id="KW-0812">Transmembrane</keyword>
<dbReference type="InterPro" id="IPR011622">
    <property type="entry name" value="7TMR_DISM_rcpt_extracell_dom2"/>
</dbReference>
<dbReference type="Proteomes" id="UP000011058">
    <property type="component" value="Chromosome"/>
</dbReference>
<dbReference type="InterPro" id="IPR011623">
    <property type="entry name" value="7TMR_DISM_rcpt_extracell_dom1"/>
</dbReference>
<evidence type="ECO:0000259" key="6">
    <source>
        <dbReference type="PROSITE" id="PS50109"/>
    </source>
</evidence>
<sequence length="701" mass="79339">MSLRLVLLLLFVGCPVWSLAQPIVWTGQADFLTIGDRVSILTDTTGNLTIGQVTSPAFQGRFRPSRQVIINVGFSDRIHWLRFSVDNPTPDKLLLEVAQAFLPITELYYQNEAGKTVRLTAGFRIPVDQKIRKHHYQVFPIPPGRHTYFVRLLAHSQPVPISLWEESAHEIKTYRQRLIYGFYLGFMFFVLLSNLFFFFSLRNRMYLFYAVVVLIYVSYSMAVLDGFIVYFVDGLDLTFWFITIPTIGVTVQTTYCLLFLEAGRYVPRISRVVWGVVIYFAAYAVLKYLLPMPLILAINTANALLSFFLMGFVGIKTGQKGNRLGYYFALAYCIYFLLVLTEATYVQTGKPAYFAELSHVTLATLIESFILSFLLSKRFEWERADIEKAKAEAQQQLLAKTLENEQLLLSQNELLELEVAQRTRDIEQKSTQLQQSLHELKTAQAQLIQHEKMASLGELTAGIAHEIQNPLNFVNNFSEVSIELVDELRVELMAGRLTDAVALSHDLAGNLQRISQNGNRAAGIVRGMLEHARTGSGDRQPTDLNSVADEYLRMAYRDLRTKDPSVAFVLHTSFDPQLEPVSVVAQDVARVMLNLYTNAFYALRDRQRQSDPATYQPTLWVSTERTADSMLFRVKDNGLGIPNEALNKVFLPFFTTKPTGQGVGLGLSLSYDIIKKGLGGDIRINTEVGQYTEVVFTIPLP</sequence>
<dbReference type="SUPFAM" id="SSF47384">
    <property type="entry name" value="Homodimeric domain of signal transducing histidine kinase"/>
    <property type="match status" value="1"/>
</dbReference>
<evidence type="ECO:0000256" key="3">
    <source>
        <dbReference type="ARBA" id="ARBA00022553"/>
    </source>
</evidence>
<evidence type="ECO:0000313" key="7">
    <source>
        <dbReference type="EMBL" id="CCH00613.1"/>
    </source>
</evidence>
<dbReference type="HOGENOM" id="CLU_022317_0_0_10"/>
<dbReference type="KEGG" id="fae:FAES_2604"/>
<feature type="transmembrane region" description="Helical" evidence="5">
    <location>
        <begin position="178"/>
        <end position="199"/>
    </location>
</feature>
<comment type="catalytic activity">
    <reaction evidence="1">
        <text>ATP + protein L-histidine = ADP + protein N-phospho-L-histidine.</text>
        <dbReference type="EC" id="2.7.13.3"/>
    </reaction>
</comment>
<evidence type="ECO:0000256" key="5">
    <source>
        <dbReference type="SAM" id="Phobius"/>
    </source>
</evidence>
<dbReference type="Gene3D" id="1.10.287.130">
    <property type="match status" value="1"/>
</dbReference>
<evidence type="ECO:0000256" key="4">
    <source>
        <dbReference type="SAM" id="Coils"/>
    </source>
</evidence>
<dbReference type="SMART" id="SM00388">
    <property type="entry name" value="HisKA"/>
    <property type="match status" value="1"/>
</dbReference>
<keyword evidence="5" id="KW-1133">Transmembrane helix</keyword>
<feature type="transmembrane region" description="Helical" evidence="5">
    <location>
        <begin position="206"/>
        <end position="232"/>
    </location>
</feature>
<dbReference type="Pfam" id="PF07696">
    <property type="entry name" value="7TMR-DISMED2"/>
    <property type="match status" value="1"/>
</dbReference>
<dbReference type="SMART" id="SM00387">
    <property type="entry name" value="HATPase_c"/>
    <property type="match status" value="1"/>
</dbReference>
<dbReference type="eggNOG" id="COG4191">
    <property type="taxonomic scope" value="Bacteria"/>
</dbReference>
<dbReference type="GO" id="GO:0000155">
    <property type="term" value="F:phosphorelay sensor kinase activity"/>
    <property type="evidence" value="ECO:0007669"/>
    <property type="project" value="InterPro"/>
</dbReference>
<reference evidence="7 8" key="1">
    <citation type="journal article" date="2012" name="J. Bacteriol.">
        <title>Genome Sequence of Fibrella aestuarina BUZ 2T, a Filamentous Marine Bacterium.</title>
        <authorList>
            <person name="Filippini M."/>
            <person name="Qi W."/>
            <person name="Blom J."/>
            <person name="Goesmann A."/>
            <person name="Smits T.H."/>
            <person name="Bagheri H.C."/>
        </authorList>
    </citation>
    <scope>NUCLEOTIDE SEQUENCE [LARGE SCALE GENOMIC DNA]</scope>
    <source>
        <strain evidence="8">BUZ 2T</strain>
    </source>
</reference>
<dbReference type="OrthoDB" id="9806995at2"/>
<dbReference type="Gene3D" id="3.30.565.10">
    <property type="entry name" value="Histidine kinase-like ATPase, C-terminal domain"/>
    <property type="match status" value="1"/>
</dbReference>
<dbReference type="Pfam" id="PF02518">
    <property type="entry name" value="HATPase_c"/>
    <property type="match status" value="1"/>
</dbReference>
<accession>I0K910</accession>
<dbReference type="Gene3D" id="2.60.40.2380">
    <property type="match status" value="1"/>
</dbReference>
<proteinExistence type="predicted"/>
<dbReference type="SUPFAM" id="SSF55874">
    <property type="entry name" value="ATPase domain of HSP90 chaperone/DNA topoisomerase II/histidine kinase"/>
    <property type="match status" value="1"/>
</dbReference>
<dbReference type="InterPro" id="IPR003661">
    <property type="entry name" value="HisK_dim/P_dom"/>
</dbReference>
<keyword evidence="3" id="KW-0597">Phosphoprotein</keyword>
<feature type="transmembrane region" description="Helical" evidence="5">
    <location>
        <begin position="238"/>
        <end position="260"/>
    </location>
</feature>
<feature type="domain" description="Histidine kinase" evidence="6">
    <location>
        <begin position="462"/>
        <end position="701"/>
    </location>
</feature>
<protein>
    <recommendedName>
        <fullName evidence="2">histidine kinase</fullName>
        <ecNumber evidence="2">2.7.13.3</ecNumber>
    </recommendedName>
</protein>
<name>I0K910_9BACT</name>
<gene>
    <name evidence="7" type="ORF">FAES_2604</name>
</gene>
<keyword evidence="4" id="KW-0175">Coiled coil</keyword>
<feature type="transmembrane region" description="Helical" evidence="5">
    <location>
        <begin position="327"/>
        <end position="346"/>
    </location>
</feature>
<dbReference type="AlphaFoldDB" id="I0K910"/>
<keyword evidence="8" id="KW-1185">Reference proteome</keyword>
<dbReference type="STRING" id="1166018.FAES_2604"/>
<dbReference type="Pfam" id="PF07695">
    <property type="entry name" value="7TMR-DISM_7TM"/>
    <property type="match status" value="1"/>
</dbReference>
<keyword evidence="5" id="KW-0472">Membrane</keyword>
<dbReference type="InterPro" id="IPR004358">
    <property type="entry name" value="Sig_transdc_His_kin-like_C"/>
</dbReference>
<organism evidence="7 8">
    <name type="scientific">Fibrella aestuarina BUZ 2</name>
    <dbReference type="NCBI Taxonomy" id="1166018"/>
    <lineage>
        <taxon>Bacteria</taxon>
        <taxon>Pseudomonadati</taxon>
        <taxon>Bacteroidota</taxon>
        <taxon>Cytophagia</taxon>
        <taxon>Cytophagales</taxon>
        <taxon>Spirosomataceae</taxon>
        <taxon>Fibrella</taxon>
    </lineage>
</organism>
<dbReference type="PROSITE" id="PS50109">
    <property type="entry name" value="HIS_KIN"/>
    <property type="match status" value="1"/>
</dbReference>
<evidence type="ECO:0000313" key="8">
    <source>
        <dbReference type="Proteomes" id="UP000011058"/>
    </source>
</evidence>
<feature type="transmembrane region" description="Helical" evidence="5">
    <location>
        <begin position="296"/>
        <end position="315"/>
    </location>
</feature>
<dbReference type="PANTHER" id="PTHR43065">
    <property type="entry name" value="SENSOR HISTIDINE KINASE"/>
    <property type="match status" value="1"/>
</dbReference>
<evidence type="ECO:0000256" key="2">
    <source>
        <dbReference type="ARBA" id="ARBA00012438"/>
    </source>
</evidence>
<feature type="transmembrane region" description="Helical" evidence="5">
    <location>
        <begin position="272"/>
        <end position="290"/>
    </location>
</feature>
<evidence type="ECO:0000256" key="1">
    <source>
        <dbReference type="ARBA" id="ARBA00000085"/>
    </source>
</evidence>
<dbReference type="InterPro" id="IPR036097">
    <property type="entry name" value="HisK_dim/P_sf"/>
</dbReference>
<dbReference type="InterPro" id="IPR036890">
    <property type="entry name" value="HATPase_C_sf"/>
</dbReference>
<dbReference type="EC" id="2.7.13.3" evidence="2"/>
<dbReference type="PRINTS" id="PR00344">
    <property type="entry name" value="BCTRLSENSOR"/>
</dbReference>
<dbReference type="CDD" id="cd00082">
    <property type="entry name" value="HisKA"/>
    <property type="match status" value="1"/>
</dbReference>
<dbReference type="PANTHER" id="PTHR43065:SF42">
    <property type="entry name" value="TWO-COMPONENT SENSOR PPRA"/>
    <property type="match status" value="1"/>
</dbReference>
<feature type="coiled-coil region" evidence="4">
    <location>
        <begin position="426"/>
        <end position="453"/>
    </location>
</feature>